<sequence length="1445" mass="155491">MVRSTRRLMMSPRSVGDADTMLTWFYGQKGEKAADEPMVHRPSDSRLLSNLISHEKDYSKELQSLLDSSYSSLASLSAYAAATGQPVSRVITSIAGDFSSADDALRRYKDAVDAWREQLKTLKDMEAEVSTIMRDREILISILRTFSVSRLLKASKNEKPPKDKGNNLSSRRSSVLDQRAPSSSSLSLSLEHSYAPSTPLPTSSKLAAAQAELQACEVHLAEKERQLEGARITALRDGLRIRCSALIECGMSWAEMGRDALHATESLIEPGDSNAPKYSREPYSAPQQSLPSQKALPPHMRAETGSERGYHLSSDLSSIGPSQSASQVNMIVNRSTTDHPSVVPNAPNPILGANGSDIQRGQESVVSTNTVSKPSSTPPLPPPIRSSSPFAMSIHRSNSTANVVHADQRPVGYETSQIQVPPAHAIRDGTIPTVTSTPPAQPEPRRTDSGYITPVSNEDGSRSTLEAPTGHRATQVDEDVDVDGDDEGPNLTKEQRLVKEGKLQVVENPRYHQAPVVSEPPHVDAAPTNGRIEMPTPVPAPVPIPILTSTPPPAPAVDGPLHQEPDVAGVREIQQESELPEPPVEQPPGVPSSVPTGEPQTPKKRGKRPGSPSPQKSGFLGSLKKVFGGGHRESTPLEKAREKREKVREKEMKEREKKEKARERESRREERLREQEEHQREKDERAKVKKSQKQAKAQGRHLSLLVPEESEEEMLVEDDDSLTRYRQEVRPSKLVAGGRKTDKRTPRTDRNVSDAERGSLDQGTGSEVINGYVIKKNTDLEKNLKGGILEAKRQHRQGRGGDAGGFADVGSGTQRGSFVVERGAKVTRSSSVPPRETYAGPSRTPGERSAMAGSTAGSSMVASVPQALNSMPHLADTRFREELNSQNGGSAKFQPHSRAKGVVDDRGYASDTVNSVPTSRIDGLPAAPAFVSPTGAIVITSTTRKPSKKKTSMPPATTSEGANVGRHASILSTATAPGGMSTGLGGRNGSVGVSVVTPQATSGTRSNRKAASVDYGRPGGVTTSSPRARTVSSSTARVSRAPQESLMSIVDNVTRHNRRAWDTGLMESKVDRSRSTTKDGDGTVFLGPVPSGNDGYSTAGVGGSSMGGVRNGMRLDAGARRTSVDGASHTGSEGMSGGTLKAPPRVDRQALMNSLKSTPGSPGRAHPTTTYTATQVNGSPEKRPLKSAMRMSRSPSPDGTKFVEDGRGYAHGYSTGTGKDSIVPMGVLPSVSSLPVEDRNGPPPPVEDDDVDDDDDDSPSTSSYETGHENFDDDELDRPRRKKSSGLTNAVPASQSKPRRAEYFDRRPGYGSPPLATPQSTYSHPQTSQMRSSTPPQLVSSIPSSTPSRRKSVRVSLNPTFSPTPPAIEDEEDEEDRAPYVFREEGASGAAVPTTQHQLPPPIKQVPQRYGTQKSESKTIWDDDSDEDVEYKQAKMMLARAGRGY</sequence>
<feature type="region of interest" description="Disordered" evidence="1">
    <location>
        <begin position="794"/>
        <end position="813"/>
    </location>
</feature>
<feature type="compositionally biased region" description="Polar residues" evidence="1">
    <location>
        <begin position="1285"/>
        <end position="1296"/>
    </location>
</feature>
<feature type="compositionally biased region" description="Polar residues" evidence="1">
    <location>
        <begin position="166"/>
        <end position="176"/>
    </location>
</feature>
<feature type="compositionally biased region" description="Polar residues" evidence="1">
    <location>
        <begin position="1317"/>
        <end position="1347"/>
    </location>
</feature>
<feature type="compositionally biased region" description="Basic and acidic residues" evidence="1">
    <location>
        <begin position="1299"/>
        <end position="1308"/>
    </location>
</feature>
<dbReference type="PANTHER" id="PTHR31962">
    <property type="entry name" value="SPHINGOLIPID LONG CHAIN BASE-RESPONSIVE PROTEIN PIL1"/>
    <property type="match status" value="1"/>
</dbReference>
<comment type="caution">
    <text evidence="2">The sequence shown here is derived from an EMBL/GenBank/DDBJ whole genome shotgun (WGS) entry which is preliminary data.</text>
</comment>
<feature type="compositionally biased region" description="Pro residues" evidence="1">
    <location>
        <begin position="536"/>
        <end position="555"/>
    </location>
</feature>
<reference evidence="2 3" key="1">
    <citation type="journal article" date="2020" name="ISME J.">
        <title>Uncovering the hidden diversity of litter-decomposition mechanisms in mushroom-forming fungi.</title>
        <authorList>
            <person name="Floudas D."/>
            <person name="Bentzer J."/>
            <person name="Ahren D."/>
            <person name="Johansson T."/>
            <person name="Persson P."/>
            <person name="Tunlid A."/>
        </authorList>
    </citation>
    <scope>NUCLEOTIDE SEQUENCE [LARGE SCALE GENOMIC DNA]</scope>
    <source>
        <strain evidence="2 3">CBS 146.42</strain>
    </source>
</reference>
<feature type="compositionally biased region" description="Low complexity" evidence="1">
    <location>
        <begin position="849"/>
        <end position="861"/>
    </location>
</feature>
<feature type="region of interest" description="Disordered" evidence="1">
    <location>
        <begin position="824"/>
        <end position="861"/>
    </location>
</feature>
<feature type="compositionally biased region" description="Basic and acidic residues" evidence="1">
    <location>
        <begin position="493"/>
        <end position="502"/>
    </location>
</feature>
<evidence type="ECO:0000256" key="1">
    <source>
        <dbReference type="SAM" id="MobiDB-lite"/>
    </source>
</evidence>
<dbReference type="GO" id="GO:0005886">
    <property type="term" value="C:plasma membrane"/>
    <property type="evidence" value="ECO:0007669"/>
    <property type="project" value="TreeGrafter"/>
</dbReference>
<name>A0A8H5CZK8_9AGAR</name>
<dbReference type="PANTHER" id="PTHR31962:SF1">
    <property type="entry name" value="SPHINGOLIPID LONG CHAIN BASE-RESPONSIVE PROTEIN PIL1"/>
    <property type="match status" value="1"/>
</dbReference>
<feature type="region of interest" description="Disordered" evidence="1">
    <location>
        <begin position="415"/>
        <end position="767"/>
    </location>
</feature>
<feature type="region of interest" description="Disordered" evidence="1">
    <location>
        <begin position="940"/>
        <end position="966"/>
    </location>
</feature>
<protein>
    <submittedName>
        <fullName evidence="2">Uncharacterized protein</fullName>
    </submittedName>
</protein>
<feature type="region of interest" description="Disordered" evidence="1">
    <location>
        <begin position="354"/>
        <end position="383"/>
    </location>
</feature>
<proteinExistence type="predicted"/>
<feature type="region of interest" description="Disordered" evidence="1">
    <location>
        <begin position="268"/>
        <end position="322"/>
    </location>
</feature>
<feature type="compositionally biased region" description="Basic and acidic residues" evidence="1">
    <location>
        <begin position="721"/>
        <end position="731"/>
    </location>
</feature>
<accession>A0A8H5CZK8</accession>
<dbReference type="EMBL" id="JAACJO010000015">
    <property type="protein sequence ID" value="KAF5350003.1"/>
    <property type="molecule type" value="Genomic_DNA"/>
</dbReference>
<feature type="region of interest" description="Disordered" evidence="1">
    <location>
        <begin position="154"/>
        <end position="182"/>
    </location>
</feature>
<feature type="compositionally biased region" description="Polar residues" evidence="1">
    <location>
        <begin position="1151"/>
        <end position="1160"/>
    </location>
</feature>
<organism evidence="2 3">
    <name type="scientific">Leucocoprinus leucothites</name>
    <dbReference type="NCBI Taxonomy" id="201217"/>
    <lineage>
        <taxon>Eukaryota</taxon>
        <taxon>Fungi</taxon>
        <taxon>Dikarya</taxon>
        <taxon>Basidiomycota</taxon>
        <taxon>Agaricomycotina</taxon>
        <taxon>Agaricomycetes</taxon>
        <taxon>Agaricomycetidae</taxon>
        <taxon>Agaricales</taxon>
        <taxon>Agaricineae</taxon>
        <taxon>Agaricaceae</taxon>
        <taxon>Leucocoprinus</taxon>
    </lineage>
</organism>
<feature type="region of interest" description="Disordered" evidence="1">
    <location>
        <begin position="997"/>
        <end position="1042"/>
    </location>
</feature>
<feature type="compositionally biased region" description="Polar residues" evidence="1">
    <location>
        <begin position="356"/>
        <end position="371"/>
    </location>
</feature>
<feature type="compositionally biased region" description="Basic and acidic residues" evidence="1">
    <location>
        <begin position="1071"/>
        <end position="1081"/>
    </location>
</feature>
<feature type="compositionally biased region" description="Acidic residues" evidence="1">
    <location>
        <begin position="708"/>
        <end position="720"/>
    </location>
</feature>
<feature type="compositionally biased region" description="Low complexity" evidence="1">
    <location>
        <begin position="694"/>
        <end position="707"/>
    </location>
</feature>
<feature type="compositionally biased region" description="Basic and acidic residues" evidence="1">
    <location>
        <begin position="630"/>
        <end position="686"/>
    </location>
</feature>
<dbReference type="GO" id="GO:0036286">
    <property type="term" value="C:eisosome filament"/>
    <property type="evidence" value="ECO:0007669"/>
    <property type="project" value="TreeGrafter"/>
</dbReference>
<dbReference type="InterPro" id="IPR027267">
    <property type="entry name" value="AH/BAR_dom_sf"/>
</dbReference>
<feature type="compositionally biased region" description="Acidic residues" evidence="1">
    <location>
        <begin position="1246"/>
        <end position="1258"/>
    </location>
</feature>
<dbReference type="GO" id="GO:0070941">
    <property type="term" value="P:eisosome assembly"/>
    <property type="evidence" value="ECO:0007669"/>
    <property type="project" value="TreeGrafter"/>
</dbReference>
<feature type="compositionally biased region" description="Acidic residues" evidence="1">
    <location>
        <begin position="476"/>
        <end position="488"/>
    </location>
</feature>
<evidence type="ECO:0000313" key="2">
    <source>
        <dbReference type="EMBL" id="KAF5350003.1"/>
    </source>
</evidence>
<dbReference type="GO" id="GO:0008289">
    <property type="term" value="F:lipid binding"/>
    <property type="evidence" value="ECO:0007669"/>
    <property type="project" value="TreeGrafter"/>
</dbReference>
<dbReference type="Gene3D" id="1.20.1270.60">
    <property type="entry name" value="Arfaptin homology (AH) domain/BAR domain"/>
    <property type="match status" value="1"/>
</dbReference>
<feature type="region of interest" description="Disordered" evidence="1">
    <location>
        <begin position="1121"/>
        <end position="1425"/>
    </location>
</feature>
<dbReference type="GO" id="GO:0006897">
    <property type="term" value="P:endocytosis"/>
    <property type="evidence" value="ECO:0007669"/>
    <property type="project" value="TreeGrafter"/>
</dbReference>
<feature type="region of interest" description="Disordered" evidence="1">
    <location>
        <begin position="1071"/>
        <end position="1091"/>
    </location>
</feature>
<dbReference type="InterPro" id="IPR028245">
    <property type="entry name" value="PIL1/LSP1"/>
</dbReference>
<evidence type="ECO:0000313" key="3">
    <source>
        <dbReference type="Proteomes" id="UP000559027"/>
    </source>
</evidence>
<feature type="compositionally biased region" description="Basic and acidic residues" evidence="1">
    <location>
        <begin position="739"/>
        <end position="759"/>
    </location>
</feature>
<feature type="compositionally biased region" description="Basic and acidic residues" evidence="1">
    <location>
        <begin position="155"/>
        <end position="165"/>
    </location>
</feature>
<feature type="compositionally biased region" description="Basic and acidic residues" evidence="1">
    <location>
        <begin position="300"/>
        <end position="310"/>
    </location>
</feature>
<feature type="compositionally biased region" description="Polar residues" evidence="1">
    <location>
        <begin position="1167"/>
        <end position="1178"/>
    </location>
</feature>
<feature type="compositionally biased region" description="Low complexity" evidence="1">
    <location>
        <begin position="1021"/>
        <end position="1042"/>
    </location>
</feature>
<feature type="compositionally biased region" description="Polar residues" evidence="1">
    <location>
        <begin position="454"/>
        <end position="466"/>
    </location>
</feature>
<gene>
    <name evidence="2" type="ORF">D9756_009056</name>
</gene>
<keyword evidence="3" id="KW-1185">Reference proteome</keyword>
<feature type="compositionally biased region" description="Pro residues" evidence="1">
    <location>
        <begin position="580"/>
        <end position="590"/>
    </location>
</feature>
<feature type="region of interest" description="Disordered" evidence="1">
    <location>
        <begin position="885"/>
        <end position="927"/>
    </location>
</feature>
<dbReference type="Proteomes" id="UP000559027">
    <property type="component" value="Unassembled WGS sequence"/>
</dbReference>
<dbReference type="OrthoDB" id="3358861at2759"/>